<protein>
    <recommendedName>
        <fullName evidence="1">AAA+ ATPase domain-containing protein</fullName>
    </recommendedName>
</protein>
<evidence type="ECO:0000313" key="3">
    <source>
        <dbReference type="Proteomes" id="UP000019681"/>
    </source>
</evidence>
<accession>A0A017RWV5</accession>
<sequence length="656" mass="76085">MQITSNEKKDLSNCYMLGTLAIDSTSFPGIGESNEAITVMKNSTNIVFYIKPLSDEPVPISDYINPYIPSEPLYIGIDSHQNQAVFPIEYKFIVDTRKKAEILSKKIKNKIILFRPQINFKEGNTVPFKNIEIITIEDDIEFKSDIEFRSIPKVNIENEIFEQKLLNGNDILLEDYNHCMLPPEYILCGEYLYSNFRSWNKHSVNKNIWSCSKEQDKIKRIKFTLNSNETKNKIVCGTDNLIFMENEFLEKVINARFDDFGEYIIVPSHKTEDRVIDIEEACNDEIKFLKDIKDYTIKTQLCYSIKDLVNFHVSIKTNPLTIVAGMSGTGKTQLAMAYARVLGLSDEDGNFLFIPISPSYTEPEDLLGYLNTTNGLYISSETGLVDFLIKAEKNPDKMFMVIFDEMNLSQVEHWFAPFISLLELHPEERRLKLYSKNSVCHNSEKFKQSIKIGNNIKFIGTVNLDETTKDFSDRLLDRANIVTLKKQTFASHKNEQEKRVDTYKSSFYSYELYSKWIKKKDDIASIFTDEEVKFLDELHEIIQKYDEQKGVSFRIFEKIANYLINIPEDPNGIYSISRKDAFDIQIKQRLLTKIRGTERQFGGLIGVKRENSGIPYNSELYNFFDNEIAQNISHFESTKREIIRKSKELSLYGYAN</sequence>
<keyword evidence="3" id="KW-1185">Reference proteome</keyword>
<dbReference type="GO" id="GO:0005524">
    <property type="term" value="F:ATP binding"/>
    <property type="evidence" value="ECO:0007669"/>
    <property type="project" value="InterPro"/>
</dbReference>
<dbReference type="Pfam" id="PF07728">
    <property type="entry name" value="AAA_5"/>
    <property type="match status" value="1"/>
</dbReference>
<comment type="caution">
    <text evidence="2">The sequence shown here is derived from an EMBL/GenBank/DDBJ whole genome shotgun (WGS) entry which is preliminary data.</text>
</comment>
<dbReference type="EMBL" id="AZQP01000012">
    <property type="protein sequence ID" value="EYE88889.1"/>
    <property type="molecule type" value="Genomic_DNA"/>
</dbReference>
<dbReference type="AlphaFoldDB" id="A0A017RWV5"/>
<gene>
    <name evidence="2" type="ORF">Q428_05470</name>
</gene>
<feature type="domain" description="AAA+ ATPase" evidence="1">
    <location>
        <begin position="317"/>
        <end position="482"/>
    </location>
</feature>
<dbReference type="Gene3D" id="3.40.50.300">
    <property type="entry name" value="P-loop containing nucleotide triphosphate hydrolases"/>
    <property type="match status" value="1"/>
</dbReference>
<dbReference type="InterPro" id="IPR011704">
    <property type="entry name" value="ATPase_dyneun-rel_AAA"/>
</dbReference>
<reference evidence="2 3" key="1">
    <citation type="journal article" date="2014" name="Genome Announc.">
        <title>Draft Genome Sequence of Fervidicella metallireducens Strain AeBT, an Iron-Reducing Thermoanaerobe from the Great Artesian Basin.</title>
        <authorList>
            <person name="Patel B.K."/>
        </authorList>
    </citation>
    <scope>NUCLEOTIDE SEQUENCE [LARGE SCALE GENOMIC DNA]</scope>
    <source>
        <strain evidence="2 3">AeB</strain>
    </source>
</reference>
<dbReference type="RefSeq" id="WP_035378869.1">
    <property type="nucleotide sequence ID" value="NZ_AZQP01000012.1"/>
</dbReference>
<organism evidence="2 3">
    <name type="scientific">Fervidicella metallireducens AeB</name>
    <dbReference type="NCBI Taxonomy" id="1403537"/>
    <lineage>
        <taxon>Bacteria</taxon>
        <taxon>Bacillati</taxon>
        <taxon>Bacillota</taxon>
        <taxon>Clostridia</taxon>
        <taxon>Eubacteriales</taxon>
        <taxon>Clostridiaceae</taxon>
        <taxon>Fervidicella</taxon>
    </lineage>
</organism>
<evidence type="ECO:0000313" key="2">
    <source>
        <dbReference type="EMBL" id="EYE88889.1"/>
    </source>
</evidence>
<dbReference type="REBASE" id="88113">
    <property type="entry name" value="Fme5667McrBP"/>
</dbReference>
<dbReference type="Proteomes" id="UP000019681">
    <property type="component" value="Unassembled WGS sequence"/>
</dbReference>
<name>A0A017RWV5_9CLOT</name>
<dbReference type="OrthoDB" id="9781481at2"/>
<dbReference type="GO" id="GO:0016887">
    <property type="term" value="F:ATP hydrolysis activity"/>
    <property type="evidence" value="ECO:0007669"/>
    <property type="project" value="InterPro"/>
</dbReference>
<proteinExistence type="predicted"/>
<dbReference type="InterPro" id="IPR003593">
    <property type="entry name" value="AAA+_ATPase"/>
</dbReference>
<dbReference type="SMART" id="SM00382">
    <property type="entry name" value="AAA"/>
    <property type="match status" value="1"/>
</dbReference>
<dbReference type="SUPFAM" id="SSF52540">
    <property type="entry name" value="P-loop containing nucleoside triphosphate hydrolases"/>
    <property type="match status" value="2"/>
</dbReference>
<dbReference type="STRING" id="1403537.Q428_05470"/>
<dbReference type="InterPro" id="IPR027417">
    <property type="entry name" value="P-loop_NTPase"/>
</dbReference>
<evidence type="ECO:0000259" key="1">
    <source>
        <dbReference type="SMART" id="SM00382"/>
    </source>
</evidence>